<dbReference type="Proteomes" id="UP000825598">
    <property type="component" value="Plasmid unnamed3"/>
</dbReference>
<evidence type="ECO:0000313" key="1">
    <source>
        <dbReference type="EMBL" id="QZH69605.1"/>
    </source>
</evidence>
<accession>A0ACD1FRA9</accession>
<evidence type="ECO:0000313" key="2">
    <source>
        <dbReference type="Proteomes" id="UP000825598"/>
    </source>
</evidence>
<proteinExistence type="predicted"/>
<organism evidence="1 2">
    <name type="scientific">Mycolicibacterium farcinogenes</name>
    <name type="common">Mycobacterium farcinogenes</name>
    <dbReference type="NCBI Taxonomy" id="1802"/>
    <lineage>
        <taxon>Bacteria</taxon>
        <taxon>Bacillati</taxon>
        <taxon>Actinomycetota</taxon>
        <taxon>Actinomycetes</taxon>
        <taxon>Mycobacteriales</taxon>
        <taxon>Mycobacteriaceae</taxon>
        <taxon>Mycolicibacterium</taxon>
    </lineage>
</organism>
<geneLocation type="plasmid" evidence="1 2">
    <name>unnamed3</name>
</geneLocation>
<protein>
    <submittedName>
        <fullName evidence="1">Uncharacterized protein</fullName>
    </submittedName>
</protein>
<gene>
    <name evidence="1" type="ORF">K6L26_31465</name>
</gene>
<reference evidence="1" key="1">
    <citation type="submission" date="2021-07" db="EMBL/GenBank/DDBJ databases">
        <title>Complete Genome Sequences of Mycobacterium farcinogenes Isolated from Clinical Specimens from Patients in Thailand.</title>
        <authorList>
            <person name="Sodsai P."/>
        </authorList>
    </citation>
    <scope>NUCLEOTIDE SEQUENCE</scope>
    <source>
        <strain evidence="1">BKK/CU-MFGFA-001</strain>
    </source>
</reference>
<dbReference type="EMBL" id="CP081676">
    <property type="protein sequence ID" value="QZH69605.1"/>
    <property type="molecule type" value="Genomic_DNA"/>
</dbReference>
<sequence>MEKVGKASVYLSGDTRAVEYDDVEIYPNGVLRVSNRASRDVGWHGTAEGETKAQYYAPHAWWRVEPAKIRDYTIWVSDVDMQQTDPRWRQLATCVGRADVNERAQQYLRETYGDRDNLEEVVRSAFEKDGAKFGSKKGDRTVHFAHMKLP</sequence>
<keyword evidence="2" id="KW-1185">Reference proteome</keyword>
<keyword evidence="1" id="KW-0614">Plasmid</keyword>
<name>A0ACD1FRA9_MYCFR</name>